<dbReference type="Proteomes" id="UP000070344">
    <property type="component" value="Unassembled WGS sequence"/>
</dbReference>
<feature type="domain" description="NADP-dependent oxidoreductase" evidence="4">
    <location>
        <begin position="10"/>
        <end position="250"/>
    </location>
</feature>
<reference evidence="5 6" key="1">
    <citation type="journal article" date="2016" name="Sci. Rep.">
        <title>Metabolic traits of an uncultured archaeal lineage -MSBL1- from brine pools of the Red Sea.</title>
        <authorList>
            <person name="Mwirichia R."/>
            <person name="Alam I."/>
            <person name="Rashid M."/>
            <person name="Vinu M."/>
            <person name="Ba-Alawi W."/>
            <person name="Anthony Kamau A."/>
            <person name="Kamanda Ngugi D."/>
            <person name="Goker M."/>
            <person name="Klenk H.P."/>
            <person name="Bajic V."/>
            <person name="Stingl U."/>
        </authorList>
    </citation>
    <scope>NUCLEOTIDE SEQUENCE [LARGE SCALE GENOMIC DNA]</scope>
    <source>
        <strain evidence="5">SCGC-AAA259O05</strain>
    </source>
</reference>
<dbReference type="PRINTS" id="PR00069">
    <property type="entry name" value="ALDKETRDTASE"/>
</dbReference>
<evidence type="ECO:0000256" key="1">
    <source>
        <dbReference type="ARBA" id="ARBA00007905"/>
    </source>
</evidence>
<keyword evidence="6" id="KW-1185">Reference proteome</keyword>
<protein>
    <submittedName>
        <fullName evidence="5">Oxidoreductase</fullName>
    </submittedName>
</protein>
<dbReference type="CDD" id="cd19073">
    <property type="entry name" value="AKR_AKR3F2_3"/>
    <property type="match status" value="1"/>
</dbReference>
<keyword evidence="3" id="KW-0560">Oxidoreductase</keyword>
<evidence type="ECO:0000259" key="4">
    <source>
        <dbReference type="Pfam" id="PF00248"/>
    </source>
</evidence>
<dbReference type="GO" id="GO:0016616">
    <property type="term" value="F:oxidoreductase activity, acting on the CH-OH group of donors, NAD or NADP as acceptor"/>
    <property type="evidence" value="ECO:0007669"/>
    <property type="project" value="UniProtKB-ARBA"/>
</dbReference>
<comment type="caution">
    <text evidence="5">The sequence shown here is derived from an EMBL/GenBank/DDBJ whole genome shotgun (WGS) entry which is preliminary data.</text>
</comment>
<dbReference type="Gene3D" id="3.20.20.100">
    <property type="entry name" value="NADP-dependent oxidoreductase domain"/>
    <property type="match status" value="1"/>
</dbReference>
<evidence type="ECO:0000313" key="5">
    <source>
        <dbReference type="EMBL" id="KXB00861.1"/>
    </source>
</evidence>
<dbReference type="FunFam" id="3.20.20.100:FF:000002">
    <property type="entry name" value="2,5-diketo-D-gluconic acid reductase A"/>
    <property type="match status" value="1"/>
</dbReference>
<dbReference type="PANTHER" id="PTHR43827:SF3">
    <property type="entry name" value="NADP-DEPENDENT OXIDOREDUCTASE DOMAIN-CONTAINING PROTEIN"/>
    <property type="match status" value="1"/>
</dbReference>
<accession>A0A133V347</accession>
<evidence type="ECO:0000313" key="6">
    <source>
        <dbReference type="Proteomes" id="UP000070344"/>
    </source>
</evidence>
<dbReference type="Pfam" id="PF00248">
    <property type="entry name" value="Aldo_ket_red"/>
    <property type="match status" value="1"/>
</dbReference>
<gene>
    <name evidence="5" type="ORF">AKJ41_03590</name>
</gene>
<proteinExistence type="inferred from homology"/>
<evidence type="ECO:0000256" key="3">
    <source>
        <dbReference type="ARBA" id="ARBA00023002"/>
    </source>
</evidence>
<dbReference type="PANTHER" id="PTHR43827">
    <property type="entry name" value="2,5-DIKETO-D-GLUCONIC ACID REDUCTASE"/>
    <property type="match status" value="1"/>
</dbReference>
<comment type="similarity">
    <text evidence="1">Belongs to the aldo/keto reductase family.</text>
</comment>
<name>A0A133V347_9EURY</name>
<dbReference type="InterPro" id="IPR018170">
    <property type="entry name" value="Aldo/ket_reductase_CS"/>
</dbReference>
<sequence length="266" mass="30462">MKDGKKIPALGFGTWNLTGDISQKMVEKALELGYTHIDTAESYGNESQIGEAIKEYDRSNLFITSKVSPSNLHYEDVLSSCESSLKRLGTSYLDLYLIHWPNEAISLRETLWAMKKLQEKGLVKSIGVSNFGINQLKIAVAVSEAPICVNQVEFHPWLYKKELLEFSKEKDILLTASAPLARTRVLQDELIQKLAKKYDKTPAQITLRWEFQKGVVTIPKTSSEDHLEDNFQLFDWKLDPEDVEKIDNIQKTERCYELNFKAEWAV</sequence>
<dbReference type="InterPro" id="IPR020471">
    <property type="entry name" value="AKR"/>
</dbReference>
<dbReference type="PIRSF" id="PIRSF000097">
    <property type="entry name" value="AKR"/>
    <property type="match status" value="1"/>
</dbReference>
<dbReference type="EMBL" id="LHXV01000039">
    <property type="protein sequence ID" value="KXB00861.1"/>
    <property type="molecule type" value="Genomic_DNA"/>
</dbReference>
<dbReference type="AlphaFoldDB" id="A0A133V347"/>
<keyword evidence="2" id="KW-0521">NADP</keyword>
<dbReference type="InterPro" id="IPR036812">
    <property type="entry name" value="NAD(P)_OxRdtase_dom_sf"/>
</dbReference>
<dbReference type="InterPro" id="IPR023210">
    <property type="entry name" value="NADP_OxRdtase_dom"/>
</dbReference>
<organism evidence="5 6">
    <name type="scientific">candidate division MSBL1 archaeon SCGC-AAA259O05</name>
    <dbReference type="NCBI Taxonomy" id="1698271"/>
    <lineage>
        <taxon>Archaea</taxon>
        <taxon>Methanobacteriati</taxon>
        <taxon>Methanobacteriota</taxon>
        <taxon>candidate division MSBL1</taxon>
    </lineage>
</organism>
<dbReference type="SUPFAM" id="SSF51430">
    <property type="entry name" value="NAD(P)-linked oxidoreductase"/>
    <property type="match status" value="1"/>
</dbReference>
<evidence type="ECO:0000256" key="2">
    <source>
        <dbReference type="ARBA" id="ARBA00022857"/>
    </source>
</evidence>
<dbReference type="PROSITE" id="PS00062">
    <property type="entry name" value="ALDOKETO_REDUCTASE_2"/>
    <property type="match status" value="1"/>
</dbReference>